<comment type="caution">
    <text evidence="1">The sequence shown here is derived from an EMBL/GenBank/DDBJ whole genome shotgun (WGS) entry which is preliminary data.</text>
</comment>
<dbReference type="OrthoDB" id="76331at2157"/>
<dbReference type="PATRIC" id="fig|66851.6.peg.509"/>
<dbReference type="AlphaFoldDB" id="A0A166BLV7"/>
<dbReference type="EMBL" id="LWMU01000048">
    <property type="protein sequence ID" value="KZX13536.1"/>
    <property type="molecule type" value="Genomic_DNA"/>
</dbReference>
<name>A0A166BLV7_METOA</name>
<organism evidence="1 2">
    <name type="scientific">Methanobrevibacter oralis</name>
    <dbReference type="NCBI Taxonomy" id="66851"/>
    <lineage>
        <taxon>Archaea</taxon>
        <taxon>Methanobacteriati</taxon>
        <taxon>Methanobacteriota</taxon>
        <taxon>Methanomada group</taxon>
        <taxon>Methanobacteria</taxon>
        <taxon>Methanobacteriales</taxon>
        <taxon>Methanobacteriaceae</taxon>
        <taxon>Methanobrevibacter</taxon>
    </lineage>
</organism>
<proteinExistence type="predicted"/>
<evidence type="ECO:0000313" key="1">
    <source>
        <dbReference type="EMBL" id="KZX13536.1"/>
    </source>
</evidence>
<gene>
    <name evidence="1" type="ORF">MBORA_04440</name>
</gene>
<keyword evidence="2" id="KW-1185">Reference proteome</keyword>
<dbReference type="STRING" id="66851.MBORA_04440"/>
<protein>
    <submittedName>
        <fullName evidence="1">Uncharacterized protein</fullName>
    </submittedName>
</protein>
<dbReference type="Proteomes" id="UP000077428">
    <property type="component" value="Unassembled WGS sequence"/>
</dbReference>
<sequence>MSNKHVLFLLSVFLMAMVVLGSASAFDLGSLFGGDNTAEAKNITIDGINFQIPAGFQEDKDYAINNQTNSSSGVSYTTNGKTFQNDKGDVISIAVAVYDGYPANDSLAAYLGGTKTTFNGQSGYLVNDTNLSMFNYAKNEKLVIITASDEKIYEDVVI</sequence>
<evidence type="ECO:0000313" key="2">
    <source>
        <dbReference type="Proteomes" id="UP000077428"/>
    </source>
</evidence>
<dbReference type="RefSeq" id="WP_042691248.1">
    <property type="nucleotide sequence ID" value="NZ_CABMAB010000002.1"/>
</dbReference>
<reference evidence="2" key="1">
    <citation type="journal article" date="2016" name="Genome Announc.">
        <title>Draft Genome Sequences of Methanobrevibacter curvatus DSM11111, Methanobrevibacter cuticularis DSM11139, Methanobrevibacter filiformis DSM11501, and Methanobrevibacter oralis DSM7256.</title>
        <authorList>
            <person name="Poehlein A."/>
            <person name="Seedorf H."/>
        </authorList>
    </citation>
    <scope>NUCLEOTIDE SEQUENCE [LARGE SCALE GENOMIC DNA]</scope>
    <source>
        <strain evidence="2">DSM 7256 / JCM 30027 / ZR</strain>
    </source>
</reference>
<accession>A0A166BLV7</accession>